<keyword evidence="5" id="KW-0333">Golgi apparatus</keyword>
<dbReference type="GO" id="GO:0042147">
    <property type="term" value="P:retrograde transport, endosome to Golgi"/>
    <property type="evidence" value="ECO:0007669"/>
    <property type="project" value="InterPro"/>
</dbReference>
<keyword evidence="6" id="KW-0175">Coiled coil</keyword>
<dbReference type="Proteomes" id="UP001162087">
    <property type="component" value="Chromosome 4"/>
</dbReference>
<dbReference type="AlphaFoldDB" id="A0AA35NNT1"/>
<name>A0AA35NNT1_SACK1</name>
<dbReference type="InterPro" id="IPR039745">
    <property type="entry name" value="Vps54"/>
</dbReference>
<dbReference type="GO" id="GO:0006896">
    <property type="term" value="P:Golgi to vacuole transport"/>
    <property type="evidence" value="ECO:0007669"/>
    <property type="project" value="TreeGrafter"/>
</dbReference>
<feature type="region of interest" description="Disordered" evidence="7">
    <location>
        <begin position="50"/>
        <end position="74"/>
    </location>
</feature>
<dbReference type="GO" id="GO:0019905">
    <property type="term" value="F:syntaxin binding"/>
    <property type="evidence" value="ECO:0007669"/>
    <property type="project" value="TreeGrafter"/>
</dbReference>
<feature type="region of interest" description="Disordered" evidence="7">
    <location>
        <begin position="1"/>
        <end position="37"/>
    </location>
</feature>
<evidence type="ECO:0000256" key="4">
    <source>
        <dbReference type="ARBA" id="ARBA00022927"/>
    </source>
</evidence>
<sequence>MSINEASQNKGQELRKVGGRPTIVVPEGSPSRNSDAASFTIEGDTSLNDDLLSMSGSVTPRARRSSRMSLDSITPRRSFDSRTISVANSRSFGFENETHSGSMDFSPLGNNSVYEIVMNTRRKNWLNYPTIADIPPVSLSKNDLDDHWKTHVRDYVENIKGEYQIFQSTNNIRNMNQMEQLKELREEDNKNKEPFEETLRQGDSDLISNIPSFYFSDRFQLDNPRTFHKVLDAIDLFLTKLDMKKQTQREEAFFELRDKLNDYLDIVETLLVTEISKSSHKFFHALSEVDNIQKRAYDTISELKDLTQNIRTIDEENIQKKILHLEMIFKRKNVEKLEQGLLQAKLVLSKTDECKELYKEDKFDSCLELIKSIDHLIKGDDTNNEDVQIWTRSWPYKLTNLKMIPALSVTREFLTNMKIEIGGKFSLQLSNLLIDDLKSFCEAIKPKETLYRIQNGSNDRKQTVFTDKFSAEIDELIVKLNRCEELTSAFDLYRERSIAELKTVIKIYLPMENAYSADKDVNINDEKQYNNGSTSGSKLSRLIKEQTPAEFQSMLVNIFTHALEALRRLYGHQKLLLDISLNELASVKSPNENQHNMITQLDIRTSINEIIRIIQLRTGKIIAVRRELNLSLRYDYFLKFYAICVLFIQECEILSGEFLTKYLSNVLASQIKHYANAQSSKNYRNIKKKIDVEKWVPYIVDSSIQSDVNDIISSIDIDPLRWTAILDMTQGFHTSKNLDGNEDKRKDEVDEASQGHRKSIVVGDKTFVASSSLLTAIETIKELMVLSTNLPSIYLPNFEKLCYDVLQYYNSSAMASVTQLGNSLLKTGKNLSIMGESLDCLAEFVIIVQRFYQRLSNSSKDFEPFGPSHYTSLLDQYQASSNKIYMANAPPPPV</sequence>
<evidence type="ECO:0000313" key="9">
    <source>
        <dbReference type="Proteomes" id="UP001162087"/>
    </source>
</evidence>
<evidence type="ECO:0000256" key="3">
    <source>
        <dbReference type="ARBA" id="ARBA00022448"/>
    </source>
</evidence>
<feature type="compositionally biased region" description="Polar residues" evidence="7">
    <location>
        <begin position="1"/>
        <end position="11"/>
    </location>
</feature>
<keyword evidence="3" id="KW-0813">Transport</keyword>
<accession>A0AA35NNT1</accession>
<gene>
    <name evidence="8" type="primary">SKDI04G2590</name>
    <name evidence="8" type="ORF">SKDI_04G2590</name>
</gene>
<keyword evidence="4" id="KW-0653">Protein transport</keyword>
<evidence type="ECO:0000313" key="8">
    <source>
        <dbReference type="EMBL" id="CAI4057913.1"/>
    </source>
</evidence>
<dbReference type="GeneID" id="80922989"/>
<dbReference type="GO" id="GO:0015031">
    <property type="term" value="P:protein transport"/>
    <property type="evidence" value="ECO:0007669"/>
    <property type="project" value="UniProtKB-KW"/>
</dbReference>
<evidence type="ECO:0000256" key="5">
    <source>
        <dbReference type="ARBA" id="ARBA00023034"/>
    </source>
</evidence>
<evidence type="ECO:0008006" key="10">
    <source>
        <dbReference type="Google" id="ProtNLM"/>
    </source>
</evidence>
<evidence type="ECO:0000256" key="7">
    <source>
        <dbReference type="SAM" id="MobiDB-lite"/>
    </source>
</evidence>
<reference evidence="8" key="1">
    <citation type="submission" date="2022-10" db="EMBL/GenBank/DDBJ databases">
        <authorList>
            <person name="Byrne P K."/>
        </authorList>
    </citation>
    <scope>NUCLEOTIDE SEQUENCE</scope>
    <source>
        <strain evidence="8">IFO1802</strain>
    </source>
</reference>
<evidence type="ECO:0000256" key="1">
    <source>
        <dbReference type="ARBA" id="ARBA00004601"/>
    </source>
</evidence>
<keyword evidence="9" id="KW-1185">Reference proteome</keyword>
<comment type="similarity">
    <text evidence="2">Belongs to the VPS54 family.</text>
</comment>
<dbReference type="RefSeq" id="XP_056086689.1">
    <property type="nucleotide sequence ID" value="XM_056232407.1"/>
</dbReference>
<evidence type="ECO:0000256" key="6">
    <source>
        <dbReference type="ARBA" id="ARBA00023054"/>
    </source>
</evidence>
<dbReference type="GO" id="GO:0005829">
    <property type="term" value="C:cytosol"/>
    <property type="evidence" value="ECO:0007669"/>
    <property type="project" value="GOC"/>
</dbReference>
<organism evidence="8 9">
    <name type="scientific">Saccharomyces kudriavzevii (strain ATCC MYA-4449 / AS 2.2408 / CBS 8840 / NBRC 1802 / NCYC 2889)</name>
    <name type="common">Yeast</name>
    <dbReference type="NCBI Taxonomy" id="226230"/>
    <lineage>
        <taxon>Eukaryota</taxon>
        <taxon>Fungi</taxon>
        <taxon>Dikarya</taxon>
        <taxon>Ascomycota</taxon>
        <taxon>Saccharomycotina</taxon>
        <taxon>Saccharomycetes</taxon>
        <taxon>Saccharomycetales</taxon>
        <taxon>Saccharomycetaceae</taxon>
        <taxon>Saccharomyces</taxon>
    </lineage>
</organism>
<evidence type="ECO:0000256" key="2">
    <source>
        <dbReference type="ARBA" id="ARBA00009150"/>
    </source>
</evidence>
<dbReference type="EMBL" id="OX365899">
    <property type="protein sequence ID" value="CAI4057913.1"/>
    <property type="molecule type" value="Genomic_DNA"/>
</dbReference>
<comment type="subcellular location">
    <subcellularLocation>
        <location evidence="1">Golgi apparatus</location>
        <location evidence="1">trans-Golgi network</location>
    </subcellularLocation>
</comment>
<dbReference type="PANTHER" id="PTHR12965:SF0">
    <property type="entry name" value="VACUOLAR PROTEIN SORTING-ASSOCIATED PROTEIN 54"/>
    <property type="match status" value="1"/>
</dbReference>
<dbReference type="GO" id="GO:0000938">
    <property type="term" value="C:GARP complex"/>
    <property type="evidence" value="ECO:0007669"/>
    <property type="project" value="InterPro"/>
</dbReference>
<protein>
    <recommendedName>
        <fullName evidence="10">VPS54-like protein</fullName>
    </recommendedName>
</protein>
<proteinExistence type="inferred from homology"/>
<dbReference type="PANTHER" id="PTHR12965">
    <property type="entry name" value="VACUOLAR PROTEIN SORTING 54"/>
    <property type="match status" value="1"/>
</dbReference>